<evidence type="ECO:0000259" key="1">
    <source>
        <dbReference type="Pfam" id="PF13098"/>
    </source>
</evidence>
<organism evidence="2 3">
    <name type="scientific">Parasutterella muris</name>
    <dbReference type="NCBI Taxonomy" id="2565572"/>
    <lineage>
        <taxon>Bacteria</taxon>
        <taxon>Pseudomonadati</taxon>
        <taxon>Pseudomonadota</taxon>
        <taxon>Betaproteobacteria</taxon>
        <taxon>Burkholderiales</taxon>
        <taxon>Sutterellaceae</taxon>
        <taxon>Parasutterella</taxon>
    </lineage>
</organism>
<dbReference type="OrthoDB" id="12976at2"/>
<dbReference type="InterPro" id="IPR012336">
    <property type="entry name" value="Thioredoxin-like_fold"/>
</dbReference>
<dbReference type="RefSeq" id="WP_160336289.1">
    <property type="nucleotide sequence ID" value="NZ_CALPCR010000046.1"/>
</dbReference>
<comment type="caution">
    <text evidence="2">The sequence shown here is derived from an EMBL/GenBank/DDBJ whole genome shotgun (WGS) entry which is preliminary data.</text>
</comment>
<dbReference type="Proteomes" id="UP000472580">
    <property type="component" value="Unassembled WGS sequence"/>
</dbReference>
<gene>
    <name evidence="2" type="ORF">E5987_11830</name>
</gene>
<accession>A0A6L6YKD6</accession>
<dbReference type="PANTHER" id="PTHR35272:SF3">
    <property type="entry name" value="THIOL:DISULFIDE INTERCHANGE PROTEIN DSBC"/>
    <property type="match status" value="1"/>
</dbReference>
<reference evidence="2 3" key="1">
    <citation type="submission" date="2019-12" db="EMBL/GenBank/DDBJ databases">
        <title>Microbes associate with the intestines of laboratory mice.</title>
        <authorList>
            <person name="Navarre W."/>
            <person name="Wong E."/>
        </authorList>
    </citation>
    <scope>NUCLEOTIDE SEQUENCE [LARGE SCALE GENOMIC DNA]</scope>
    <source>
        <strain evidence="2 3">NM82_D38</strain>
    </source>
</reference>
<evidence type="ECO:0000313" key="2">
    <source>
        <dbReference type="EMBL" id="MVX57874.1"/>
    </source>
</evidence>
<dbReference type="SUPFAM" id="SSF52833">
    <property type="entry name" value="Thioredoxin-like"/>
    <property type="match status" value="1"/>
</dbReference>
<dbReference type="EMBL" id="WSRP01000053">
    <property type="protein sequence ID" value="MVX57874.1"/>
    <property type="molecule type" value="Genomic_DNA"/>
</dbReference>
<protein>
    <submittedName>
        <fullName evidence="2">Thioredoxin fold domain-containing protein</fullName>
    </submittedName>
</protein>
<dbReference type="InterPro" id="IPR051470">
    <property type="entry name" value="Thiol:disulfide_interchange"/>
</dbReference>
<dbReference type="AlphaFoldDB" id="A0A6L6YKD6"/>
<feature type="domain" description="Thioredoxin-like fold" evidence="1">
    <location>
        <begin position="20"/>
        <end position="128"/>
    </location>
</feature>
<dbReference type="PANTHER" id="PTHR35272">
    <property type="entry name" value="THIOL:DISULFIDE INTERCHANGE PROTEIN DSBC-RELATED"/>
    <property type="match status" value="1"/>
</dbReference>
<dbReference type="Gene3D" id="3.40.30.10">
    <property type="entry name" value="Glutaredoxin"/>
    <property type="match status" value="1"/>
</dbReference>
<dbReference type="InterPro" id="IPR036249">
    <property type="entry name" value="Thioredoxin-like_sf"/>
</dbReference>
<dbReference type="Pfam" id="PF13098">
    <property type="entry name" value="Thioredoxin_2"/>
    <property type="match status" value="1"/>
</dbReference>
<proteinExistence type="predicted"/>
<keyword evidence="3" id="KW-1185">Reference proteome</keyword>
<evidence type="ECO:0000313" key="3">
    <source>
        <dbReference type="Proteomes" id="UP000472580"/>
    </source>
</evidence>
<name>A0A6L6YKD6_9BURK</name>
<sequence>MEKFDFDAWPTDDSIKIKLGAGQYKVAVFVDPNCPWCKRFFEEDIDKLTDIDFYVFLTSVLGEESEELSAAIYASKNPHEAWKNWIMNEEKPKAAAGEALREIVDRNTKLFDELKNETVPAVYLGNGDGPFGFMTALELVSKIEHLCKKL</sequence>